<feature type="transmembrane region" description="Helical" evidence="6">
    <location>
        <begin position="154"/>
        <end position="177"/>
    </location>
</feature>
<dbReference type="Pfam" id="PF07690">
    <property type="entry name" value="MFS_1"/>
    <property type="match status" value="1"/>
</dbReference>
<feature type="transmembrane region" description="Helical" evidence="6">
    <location>
        <begin position="366"/>
        <end position="390"/>
    </location>
</feature>
<evidence type="ECO:0000259" key="7">
    <source>
        <dbReference type="PROSITE" id="PS50850"/>
    </source>
</evidence>
<dbReference type="InterPro" id="IPR011701">
    <property type="entry name" value="MFS"/>
</dbReference>
<comment type="subcellular location">
    <subcellularLocation>
        <location evidence="1">Membrane</location>
        <topology evidence="1">Multi-pass membrane protein</topology>
    </subcellularLocation>
</comment>
<dbReference type="Gene3D" id="1.20.1250.20">
    <property type="entry name" value="MFS general substrate transporter like domains"/>
    <property type="match status" value="2"/>
</dbReference>
<feature type="transmembrane region" description="Helical" evidence="6">
    <location>
        <begin position="305"/>
        <end position="326"/>
    </location>
</feature>
<feature type="transmembrane region" description="Helical" evidence="6">
    <location>
        <begin position="236"/>
        <end position="257"/>
    </location>
</feature>
<dbReference type="PANTHER" id="PTHR23505">
    <property type="entry name" value="SPINSTER"/>
    <property type="match status" value="1"/>
</dbReference>
<gene>
    <name evidence="8" type="ORF">VIS_S3ATA30008</name>
</gene>
<protein>
    <submittedName>
        <fullName evidence="8">Major facilitator superfamily transporter</fullName>
    </submittedName>
</protein>
<dbReference type="AlphaFoldDB" id="H6RDW1"/>
<reference evidence="8" key="2">
    <citation type="submission" date="2012-02" db="EMBL/GenBank/DDBJ databases">
        <authorList>
            <person name="Genoscope - CEA"/>
        </authorList>
    </citation>
    <scope>NUCLEOTIDE SEQUENCE</scope>
</reference>
<feature type="transmembrane region" description="Helical" evidence="6">
    <location>
        <begin position="402"/>
        <end position="422"/>
    </location>
</feature>
<keyword evidence="5 6" id="KW-0472">Membrane</keyword>
<reference evidence="8" key="1">
    <citation type="journal article" date="2012" name="Environ. Microbiol.">
        <title>Genomic content of uncultured Bacteroidetes from contrasting oceanic provinces in the North Atlantic Ocean.</title>
        <authorList>
            <person name="Gomez-Pereira P.R."/>
            <person name="Schuler M."/>
            <person name="Fuchs B.M."/>
            <person name="Bennke C."/>
            <person name="Teeling H."/>
            <person name="Waldmann J."/>
            <person name="Richter M."/>
            <person name="Barbe V."/>
            <person name="Bataille E."/>
            <person name="Glockner F.O."/>
            <person name="Amann R."/>
        </authorList>
    </citation>
    <scope>NUCLEOTIDE SEQUENCE</scope>
</reference>
<dbReference type="InterPro" id="IPR020846">
    <property type="entry name" value="MFS_dom"/>
</dbReference>
<feature type="transmembrane region" description="Helical" evidence="6">
    <location>
        <begin position="64"/>
        <end position="83"/>
    </location>
</feature>
<dbReference type="InterPro" id="IPR036259">
    <property type="entry name" value="MFS_trans_sf"/>
</dbReference>
<organism evidence="8">
    <name type="scientific">uncultured Flavobacteriia bacterium</name>
    <dbReference type="NCBI Taxonomy" id="212695"/>
    <lineage>
        <taxon>Bacteria</taxon>
        <taxon>Pseudomonadati</taxon>
        <taxon>Bacteroidota</taxon>
        <taxon>Flavobacteriia</taxon>
        <taxon>environmental samples</taxon>
    </lineage>
</organism>
<keyword evidence="3 6" id="KW-0812">Transmembrane</keyword>
<evidence type="ECO:0000256" key="3">
    <source>
        <dbReference type="ARBA" id="ARBA00022692"/>
    </source>
</evidence>
<evidence type="ECO:0000313" key="8">
    <source>
        <dbReference type="EMBL" id="CCF99222.1"/>
    </source>
</evidence>
<evidence type="ECO:0000256" key="1">
    <source>
        <dbReference type="ARBA" id="ARBA00004141"/>
    </source>
</evidence>
<dbReference type="PROSITE" id="PS50850">
    <property type="entry name" value="MFS"/>
    <property type="match status" value="1"/>
</dbReference>
<feature type="transmembrane region" description="Helical" evidence="6">
    <location>
        <begin position="269"/>
        <end position="293"/>
    </location>
</feature>
<dbReference type="GO" id="GO:0022857">
    <property type="term" value="F:transmembrane transporter activity"/>
    <property type="evidence" value="ECO:0007669"/>
    <property type="project" value="InterPro"/>
</dbReference>
<keyword evidence="4 6" id="KW-1133">Transmembrane helix</keyword>
<dbReference type="CDD" id="cd17328">
    <property type="entry name" value="MFS_spinster_like"/>
    <property type="match status" value="1"/>
</dbReference>
<evidence type="ECO:0000256" key="4">
    <source>
        <dbReference type="ARBA" id="ARBA00022989"/>
    </source>
</evidence>
<feature type="transmembrane region" description="Helical" evidence="6">
    <location>
        <begin position="26"/>
        <end position="43"/>
    </location>
</feature>
<accession>H6RDW1</accession>
<feature type="transmembrane region" description="Helical" evidence="6">
    <location>
        <begin position="332"/>
        <end position="354"/>
    </location>
</feature>
<dbReference type="GO" id="GO:0016020">
    <property type="term" value="C:membrane"/>
    <property type="evidence" value="ECO:0007669"/>
    <property type="project" value="UniProtKB-SubCell"/>
</dbReference>
<sequence length="435" mass="47987">MIEMLWVSQETVPYCYYNFRIMNNKWFVLTVLTLIYVFNFADRQILIILQESIKEDLQLSDTQLGLLTGLGFALLYTTLGIPLAKLADKYNRKNILVFSLGFWSLMTVMSGRALSFFQLLLTRIGVSAGEAGGMPPSHSIISDYFPKEQRGTAFSIYSMGIPIGILLGFIVAGSIASEHGWRIAFYALGIPGVLLSILLYFILKEPIRGHIDGHVDYIKDATFKEAIRALFAKKSFLYLCLGAGFTTFSSYSLNNFLPSFIQRAHGVDLITVSINLGLSIGIGGLIGALIGGRLADIKGAKNKKWYLYVPILSCIFSLFPAIIILFTGNPKIALAAIFPYAMFNAAFTGPVYAVGQTLANVKMRAFATALILLFMNGIGLALGPLSAGILSDFLEPTLGNFSLRYALTLNLLSLFIAIFFYWKSANSYEKDLEKV</sequence>
<evidence type="ECO:0000256" key="6">
    <source>
        <dbReference type="SAM" id="Phobius"/>
    </source>
</evidence>
<evidence type="ECO:0000256" key="2">
    <source>
        <dbReference type="ARBA" id="ARBA00022448"/>
    </source>
</evidence>
<evidence type="ECO:0000256" key="5">
    <source>
        <dbReference type="ARBA" id="ARBA00023136"/>
    </source>
</evidence>
<dbReference type="SUPFAM" id="SSF103473">
    <property type="entry name" value="MFS general substrate transporter"/>
    <property type="match status" value="1"/>
</dbReference>
<feature type="domain" description="Major facilitator superfamily (MFS) profile" evidence="7">
    <location>
        <begin position="28"/>
        <end position="425"/>
    </location>
</feature>
<proteinExistence type="predicted"/>
<name>H6RDW1_9BACT</name>
<keyword evidence="2" id="KW-0813">Transport</keyword>
<dbReference type="InterPro" id="IPR044770">
    <property type="entry name" value="MFS_spinster-like"/>
</dbReference>
<feature type="transmembrane region" description="Helical" evidence="6">
    <location>
        <begin position="183"/>
        <end position="203"/>
    </location>
</feature>
<dbReference type="PANTHER" id="PTHR23505:SF79">
    <property type="entry name" value="PROTEIN SPINSTER"/>
    <property type="match status" value="1"/>
</dbReference>
<dbReference type="EMBL" id="FO117574">
    <property type="protein sequence ID" value="CCF99222.1"/>
    <property type="molecule type" value="Genomic_DNA"/>
</dbReference>